<reference evidence="4" key="1">
    <citation type="submission" date="2015-12" db="EMBL/GenBank/DDBJ databases">
        <authorList>
            <person name="Shamseldin A."/>
            <person name="Moawad H."/>
            <person name="Abd El-Rahim W.M."/>
            <person name="Sadowsky M.J."/>
        </authorList>
    </citation>
    <scope>NUCLEOTIDE SEQUENCE [LARGE SCALE GENOMIC DNA]</scope>
    <source>
        <strain evidence="4">JAM AC0309</strain>
    </source>
</reference>
<organism evidence="3 4">
    <name type="scientific">Microcella alkaliphila</name>
    <dbReference type="NCBI Taxonomy" id="279828"/>
    <lineage>
        <taxon>Bacteria</taxon>
        <taxon>Bacillati</taxon>
        <taxon>Actinomycetota</taxon>
        <taxon>Actinomycetes</taxon>
        <taxon>Micrococcales</taxon>
        <taxon>Microbacteriaceae</taxon>
        <taxon>Microcella</taxon>
    </lineage>
</organism>
<dbReference type="EMBL" id="AP017315">
    <property type="protein sequence ID" value="BAU31352.1"/>
    <property type="molecule type" value="Genomic_DNA"/>
</dbReference>
<dbReference type="GO" id="GO:0043107">
    <property type="term" value="P:type IV pilus-dependent motility"/>
    <property type="evidence" value="ECO:0007669"/>
    <property type="project" value="InterPro"/>
</dbReference>
<dbReference type="AlphaFoldDB" id="A0A0U4WU02"/>
<keyword evidence="2" id="KW-0472">Membrane</keyword>
<keyword evidence="2" id="KW-0812">Transmembrane</keyword>
<feature type="coiled-coil region" evidence="1">
    <location>
        <begin position="51"/>
        <end position="78"/>
    </location>
</feature>
<dbReference type="GO" id="GO:0043683">
    <property type="term" value="P:type IV pilus assembly"/>
    <property type="evidence" value="ECO:0007669"/>
    <property type="project" value="InterPro"/>
</dbReference>
<accession>A0A0U4WU02</accession>
<evidence type="ECO:0000256" key="1">
    <source>
        <dbReference type="SAM" id="Coils"/>
    </source>
</evidence>
<keyword evidence="2" id="KW-1133">Transmembrane helix</keyword>
<evidence type="ECO:0000313" key="4">
    <source>
        <dbReference type="Proteomes" id="UP000218965"/>
    </source>
</evidence>
<dbReference type="OrthoDB" id="5125831at2"/>
<dbReference type="RefSeq" id="WP_096420505.1">
    <property type="nucleotide sequence ID" value="NZ_AP017315.1"/>
</dbReference>
<reference evidence="3 4" key="2">
    <citation type="submission" date="2016-01" db="EMBL/GenBank/DDBJ databases">
        <title>Microcella alkaliphila JAM AC0309 whole genome shotgun sequence.</title>
        <authorList>
            <person name="Kurata A."/>
            <person name="Hirose Y."/>
            <person name="Kishimoto N."/>
            <person name="Kobayashi T."/>
        </authorList>
    </citation>
    <scope>NUCLEOTIDE SEQUENCE [LARGE SCALE GENOMIC DNA]</scope>
    <source>
        <strain evidence="3 4">JAM AC0309</strain>
    </source>
</reference>
<feature type="transmembrane region" description="Helical" evidence="2">
    <location>
        <begin position="6"/>
        <end position="28"/>
    </location>
</feature>
<proteinExistence type="predicted"/>
<dbReference type="Proteomes" id="UP000218965">
    <property type="component" value="Chromosome"/>
</dbReference>
<sequence>MSILRLWVIGAVLMSLIIVSAGWFLGVAPRLADAALAQEERQNVEVINVGYEATLAELQRLSENLPELESELESLRVEIPDEPELSTLLGQLNTLAEAAGVSIVEVTARTPVLFPPDQLDGTGVTDLVALPVTIRAAGEGPAIDAFIRQVQFGPRLILVEQFDLTDDPVAGAVSLEALIFVLPAEGAALPTEQVGEQPLEETETEE</sequence>
<dbReference type="InterPro" id="IPR007445">
    <property type="entry name" value="PilO"/>
</dbReference>
<dbReference type="InterPro" id="IPR014717">
    <property type="entry name" value="Transl_elong_EF1B/ribsomal_bS6"/>
</dbReference>
<dbReference type="KEGG" id="malk:MalAC0309_0480"/>
<keyword evidence="1" id="KW-0175">Coiled coil</keyword>
<dbReference type="Pfam" id="PF04350">
    <property type="entry name" value="PilO"/>
    <property type="match status" value="1"/>
</dbReference>
<gene>
    <name evidence="3" type="ORF">MalAC0309_0480</name>
</gene>
<name>A0A0U4WU02_9MICO</name>
<protein>
    <submittedName>
        <fullName evidence="3">Type IV pilus biogenesis protein PilO</fullName>
    </submittedName>
</protein>
<evidence type="ECO:0000256" key="2">
    <source>
        <dbReference type="SAM" id="Phobius"/>
    </source>
</evidence>
<dbReference type="Gene3D" id="3.30.70.60">
    <property type="match status" value="1"/>
</dbReference>
<evidence type="ECO:0000313" key="3">
    <source>
        <dbReference type="EMBL" id="BAU31352.1"/>
    </source>
</evidence>